<evidence type="ECO:0000313" key="3">
    <source>
        <dbReference type="Proteomes" id="UP000283509"/>
    </source>
</evidence>
<dbReference type="Proteomes" id="UP000283509">
    <property type="component" value="Unassembled WGS sequence"/>
</dbReference>
<dbReference type="EMBL" id="QCYY01002659">
    <property type="protein sequence ID" value="ROT68542.1"/>
    <property type="molecule type" value="Genomic_DNA"/>
</dbReference>
<evidence type="ECO:0000313" key="2">
    <source>
        <dbReference type="EMBL" id="ROT68542.1"/>
    </source>
</evidence>
<name>A0A3R7M6M3_PENVA</name>
<reference evidence="2 3" key="1">
    <citation type="submission" date="2018-04" db="EMBL/GenBank/DDBJ databases">
        <authorList>
            <person name="Zhang X."/>
            <person name="Yuan J."/>
            <person name="Li F."/>
            <person name="Xiang J."/>
        </authorList>
    </citation>
    <scope>NUCLEOTIDE SEQUENCE [LARGE SCALE GENOMIC DNA]</scope>
    <source>
        <tissue evidence="2">Muscle</tissue>
    </source>
</reference>
<feature type="compositionally biased region" description="Basic and acidic residues" evidence="1">
    <location>
        <begin position="51"/>
        <end position="60"/>
    </location>
</feature>
<protein>
    <submittedName>
        <fullName evidence="2">Uncharacterized protein</fullName>
    </submittedName>
</protein>
<keyword evidence="3" id="KW-1185">Reference proteome</keyword>
<feature type="region of interest" description="Disordered" evidence="1">
    <location>
        <begin position="51"/>
        <end position="76"/>
    </location>
</feature>
<reference evidence="2 3" key="2">
    <citation type="submission" date="2019-01" db="EMBL/GenBank/DDBJ databases">
        <title>The decoding of complex shrimp genome reveals the adaptation for benthos swimmer, frequently molting mechanism and breeding impact on genome.</title>
        <authorList>
            <person name="Sun Y."/>
            <person name="Gao Y."/>
            <person name="Yu Y."/>
        </authorList>
    </citation>
    <scope>NUCLEOTIDE SEQUENCE [LARGE SCALE GENOMIC DNA]</scope>
    <source>
        <tissue evidence="2">Muscle</tissue>
    </source>
</reference>
<organism evidence="2 3">
    <name type="scientific">Penaeus vannamei</name>
    <name type="common">Whiteleg shrimp</name>
    <name type="synonym">Litopenaeus vannamei</name>
    <dbReference type="NCBI Taxonomy" id="6689"/>
    <lineage>
        <taxon>Eukaryota</taxon>
        <taxon>Metazoa</taxon>
        <taxon>Ecdysozoa</taxon>
        <taxon>Arthropoda</taxon>
        <taxon>Crustacea</taxon>
        <taxon>Multicrustacea</taxon>
        <taxon>Malacostraca</taxon>
        <taxon>Eumalacostraca</taxon>
        <taxon>Eucarida</taxon>
        <taxon>Decapoda</taxon>
        <taxon>Dendrobranchiata</taxon>
        <taxon>Penaeoidea</taxon>
        <taxon>Penaeidae</taxon>
        <taxon>Penaeus</taxon>
    </lineage>
</organism>
<sequence length="104" mass="11659">MTTTAQIRCEIMVNLYLFPLVCVVFLPLCYSSEYCEYPLLDEASLRASSELHTREADKAKLNTGTKEPSLGPTEYPVRGLTQTFRVQPTHEYRVPAPHASPLGV</sequence>
<proteinExistence type="predicted"/>
<comment type="caution">
    <text evidence="2">The sequence shown here is derived from an EMBL/GenBank/DDBJ whole genome shotgun (WGS) entry which is preliminary data.</text>
</comment>
<gene>
    <name evidence="2" type="ORF">C7M84_013343</name>
</gene>
<accession>A0A3R7M6M3</accession>
<evidence type="ECO:0000256" key="1">
    <source>
        <dbReference type="SAM" id="MobiDB-lite"/>
    </source>
</evidence>
<dbReference type="AlphaFoldDB" id="A0A3R7M6M3"/>